<organism evidence="1 2">
    <name type="scientific">Haloarcula vallismortis ATCC 29715</name>
    <dbReference type="NCBI Taxonomy" id="662477"/>
    <lineage>
        <taxon>Archaea</taxon>
        <taxon>Methanobacteriati</taxon>
        <taxon>Methanobacteriota</taxon>
        <taxon>Stenosarchaea group</taxon>
        <taxon>Halobacteria</taxon>
        <taxon>Halobacteriales</taxon>
        <taxon>Haloarculaceae</taxon>
        <taxon>Haloarcula</taxon>
    </lineage>
</organism>
<dbReference type="Proteomes" id="UP000011534">
    <property type="component" value="Unassembled WGS sequence"/>
</dbReference>
<keyword evidence="2" id="KW-1185">Reference proteome</keyword>
<dbReference type="RefSeq" id="WP_004515736.1">
    <property type="nucleotide sequence ID" value="NZ_AOLQ01000014.1"/>
</dbReference>
<feature type="non-terminal residue" evidence="1">
    <location>
        <position position="1"/>
    </location>
</feature>
<comment type="caution">
    <text evidence="1">The sequence shown here is derived from an EMBL/GenBank/DDBJ whole genome shotgun (WGS) entry which is preliminary data.</text>
</comment>
<name>M0JPM2_HALVA</name>
<gene>
    <name evidence="1" type="ORF">C437_04685</name>
</gene>
<evidence type="ECO:0000313" key="1">
    <source>
        <dbReference type="EMBL" id="EMA09924.1"/>
    </source>
</evidence>
<proteinExistence type="predicted"/>
<sequence length="61" mass="6858">SKMKKLVEDLAEEVTIDRERAGLYLPPDEFEEVRMKTADGQGRVNLGIDRAGKDVKVVVIE</sequence>
<evidence type="ECO:0000313" key="2">
    <source>
        <dbReference type="Proteomes" id="UP000011534"/>
    </source>
</evidence>
<reference evidence="1 2" key="1">
    <citation type="journal article" date="2014" name="PLoS Genet.">
        <title>Phylogenetically driven sequencing of extremely halophilic archaea reveals strategies for static and dynamic osmo-response.</title>
        <authorList>
            <person name="Becker E.A."/>
            <person name="Seitzer P.M."/>
            <person name="Tritt A."/>
            <person name="Larsen D."/>
            <person name="Krusor M."/>
            <person name="Yao A.I."/>
            <person name="Wu D."/>
            <person name="Madern D."/>
            <person name="Eisen J.A."/>
            <person name="Darling A.E."/>
            <person name="Facciotti M.T."/>
        </authorList>
    </citation>
    <scope>NUCLEOTIDE SEQUENCE [LARGE SCALE GENOMIC DNA]</scope>
    <source>
        <strain evidence="1 2">ATCC 29715</strain>
    </source>
</reference>
<accession>M0JPM2</accession>
<dbReference type="EMBL" id="AOLQ01000014">
    <property type="protein sequence ID" value="EMA09924.1"/>
    <property type="molecule type" value="Genomic_DNA"/>
</dbReference>
<dbReference type="AlphaFoldDB" id="M0JPM2"/>
<protein>
    <submittedName>
        <fullName evidence="1">Uncharacterized protein</fullName>
    </submittedName>
</protein>